<evidence type="ECO:0000256" key="6">
    <source>
        <dbReference type="RuleBase" id="RU004168"/>
    </source>
</evidence>
<evidence type="ECO:0000256" key="4">
    <source>
        <dbReference type="ARBA" id="ARBA00047645"/>
    </source>
</evidence>
<evidence type="ECO:0000313" key="8">
    <source>
        <dbReference type="EMBL" id="VFK48386.1"/>
    </source>
</evidence>
<dbReference type="GO" id="GO:0003998">
    <property type="term" value="F:acylphosphatase activity"/>
    <property type="evidence" value="ECO:0007669"/>
    <property type="project" value="UniProtKB-EC"/>
</dbReference>
<dbReference type="PROSITE" id="PS51160">
    <property type="entry name" value="ACYLPHOSPHATASE_3"/>
    <property type="match status" value="1"/>
</dbReference>
<protein>
    <recommendedName>
        <fullName evidence="2 5">acylphosphatase</fullName>
        <ecNumber evidence="2 5">3.6.1.7</ecNumber>
    </recommendedName>
</protein>
<dbReference type="EMBL" id="CAADFT010000112">
    <property type="protein sequence ID" value="VFK48386.1"/>
    <property type="molecule type" value="Genomic_DNA"/>
</dbReference>
<dbReference type="PROSITE" id="PS00150">
    <property type="entry name" value="ACYLPHOSPHATASE_1"/>
    <property type="match status" value="1"/>
</dbReference>
<evidence type="ECO:0000313" key="9">
    <source>
        <dbReference type="EMBL" id="VFK50613.1"/>
    </source>
</evidence>
<feature type="domain" description="Acylphosphatase-like" evidence="7">
    <location>
        <begin position="31"/>
        <end position="107"/>
    </location>
</feature>
<evidence type="ECO:0000259" key="7">
    <source>
        <dbReference type="PROSITE" id="PS51160"/>
    </source>
</evidence>
<dbReference type="InterPro" id="IPR017968">
    <property type="entry name" value="Acylphosphatase_CS"/>
</dbReference>
<accession>A0A450ZA12</accession>
<dbReference type="Pfam" id="PF00708">
    <property type="entry name" value="Acylphosphatase"/>
    <property type="match status" value="1"/>
</dbReference>
<dbReference type="SUPFAM" id="SSF54975">
    <property type="entry name" value="Acylphosphatase/BLUF domain-like"/>
    <property type="match status" value="1"/>
</dbReference>
<evidence type="ECO:0000256" key="2">
    <source>
        <dbReference type="ARBA" id="ARBA00012150"/>
    </source>
</evidence>
<evidence type="ECO:0000256" key="1">
    <source>
        <dbReference type="ARBA" id="ARBA00005614"/>
    </source>
</evidence>
<reference evidence="9" key="1">
    <citation type="submission" date="2019-02" db="EMBL/GenBank/DDBJ databases">
        <authorList>
            <person name="Gruber-Vodicka R. H."/>
            <person name="Seah K. B. B."/>
        </authorList>
    </citation>
    <scope>NUCLEOTIDE SEQUENCE</scope>
    <source>
        <strain evidence="9">BECK_BZ123</strain>
        <strain evidence="8">BECK_BZ125</strain>
    </source>
</reference>
<dbReference type="InterPro" id="IPR001792">
    <property type="entry name" value="Acylphosphatase-like_dom"/>
</dbReference>
<keyword evidence="3 5" id="KW-0378">Hydrolase</keyword>
<feature type="active site" evidence="5">
    <location>
        <position position="64"/>
    </location>
</feature>
<evidence type="ECO:0000256" key="5">
    <source>
        <dbReference type="PROSITE-ProRule" id="PRU00520"/>
    </source>
</evidence>
<comment type="catalytic activity">
    <reaction evidence="4 5">
        <text>an acyl phosphate + H2O = a carboxylate + phosphate + H(+)</text>
        <dbReference type="Rhea" id="RHEA:14965"/>
        <dbReference type="ChEBI" id="CHEBI:15377"/>
        <dbReference type="ChEBI" id="CHEBI:15378"/>
        <dbReference type="ChEBI" id="CHEBI:29067"/>
        <dbReference type="ChEBI" id="CHEBI:43474"/>
        <dbReference type="ChEBI" id="CHEBI:59918"/>
        <dbReference type="EC" id="3.6.1.7"/>
    </reaction>
</comment>
<feature type="active site" evidence="5">
    <location>
        <position position="46"/>
    </location>
</feature>
<dbReference type="EMBL" id="CAADFS010000113">
    <property type="protein sequence ID" value="VFK50613.1"/>
    <property type="molecule type" value="Genomic_DNA"/>
</dbReference>
<dbReference type="AlphaFoldDB" id="A0A450ZA12"/>
<evidence type="ECO:0000256" key="3">
    <source>
        <dbReference type="ARBA" id="ARBA00022801"/>
    </source>
</evidence>
<name>A0A450ZA12_9GAMM</name>
<gene>
    <name evidence="9" type="ORF">BECKTC1821D_GA0114238_11135</name>
    <name evidence="8" type="ORF">BECKTC1821E_GA0114239_11125</name>
</gene>
<comment type="similarity">
    <text evidence="1 6">Belongs to the acylphosphatase family.</text>
</comment>
<dbReference type="Gene3D" id="3.30.70.100">
    <property type="match status" value="1"/>
</dbReference>
<sequence length="107" mass="11878">MVDPVRKRGNEARRSHYNQQLKIGVFDMMISRRCFVSGRVQGVYFRASTHDKAAELGVSAQAVNLADGRVRVSMQGEATKVALLEQWLWQGPPMARVDGVECAEVTG</sequence>
<proteinExistence type="inferred from homology"/>
<dbReference type="InterPro" id="IPR036046">
    <property type="entry name" value="Acylphosphatase-like_dom_sf"/>
</dbReference>
<dbReference type="InterPro" id="IPR020456">
    <property type="entry name" value="Acylphosphatase"/>
</dbReference>
<organism evidence="9">
    <name type="scientific">Candidatus Kentrum sp. TC</name>
    <dbReference type="NCBI Taxonomy" id="2126339"/>
    <lineage>
        <taxon>Bacteria</taxon>
        <taxon>Pseudomonadati</taxon>
        <taxon>Pseudomonadota</taxon>
        <taxon>Gammaproteobacteria</taxon>
        <taxon>Candidatus Kentrum</taxon>
    </lineage>
</organism>
<dbReference type="PANTHER" id="PTHR10029">
    <property type="entry name" value="ACYLPHOSPHATASE"/>
    <property type="match status" value="1"/>
</dbReference>
<dbReference type="EC" id="3.6.1.7" evidence="2 5"/>
<dbReference type="PANTHER" id="PTHR10029:SF3">
    <property type="entry name" value="ACYLPHOSPHATASE-RELATED"/>
    <property type="match status" value="1"/>
</dbReference>